<comment type="caution">
    <text evidence="1">The sequence shown here is derived from an EMBL/GenBank/DDBJ whole genome shotgun (WGS) entry which is preliminary data.</text>
</comment>
<dbReference type="Proteomes" id="UP000241986">
    <property type="component" value="Unassembled WGS sequence"/>
</dbReference>
<organism evidence="1 2">
    <name type="scientific">Aeromonas veronii</name>
    <dbReference type="NCBI Taxonomy" id="654"/>
    <lineage>
        <taxon>Bacteria</taxon>
        <taxon>Pseudomonadati</taxon>
        <taxon>Pseudomonadota</taxon>
        <taxon>Gammaproteobacteria</taxon>
        <taxon>Aeromonadales</taxon>
        <taxon>Aeromonadaceae</taxon>
        <taxon>Aeromonas</taxon>
    </lineage>
</organism>
<gene>
    <name evidence="1" type="ORF">DAA48_16015</name>
</gene>
<evidence type="ECO:0000313" key="2">
    <source>
        <dbReference type="Proteomes" id="UP000241986"/>
    </source>
</evidence>
<dbReference type="EMBL" id="PZKL01000037">
    <property type="protein sequence ID" value="PTH80069.1"/>
    <property type="molecule type" value="Genomic_DNA"/>
</dbReference>
<evidence type="ECO:0000313" key="1">
    <source>
        <dbReference type="EMBL" id="PTH80069.1"/>
    </source>
</evidence>
<dbReference type="RefSeq" id="WP_107683952.1">
    <property type="nucleotide sequence ID" value="NZ_PZKL01000037.1"/>
</dbReference>
<reference evidence="1 2" key="1">
    <citation type="submission" date="2018-03" db="EMBL/GenBank/DDBJ databases">
        <title>Aeromonas veronii whole genome sequencing and analysis.</title>
        <authorList>
            <person name="Xie H."/>
            <person name="Liu T."/>
            <person name="Wang K."/>
        </authorList>
    </citation>
    <scope>NUCLEOTIDE SEQUENCE [LARGE SCALE GENOMIC DNA]</scope>
    <source>
        <strain evidence="1 2">XH.VA.1</strain>
    </source>
</reference>
<accession>A0A2T4MZR0</accession>
<sequence>MKKEDFEKYLMRNEDSTPIKMYRGFHAEEGEIEKHLENPFITFNRAVPTFTGSPHTASVYAVSPNNYEHDTGDSYGVVGIYEIAMKKPLIINESRYIDYVDIREIFGSKLETIQWQSFLEETMSKGVWNHDGCETDLDEFNDMDQDEQDMAYIETYWLCDDARVITLLKSLGYDGIASIGVSHLDEKVEDSPHYDNRICACSEYRPFNKDQVRYESNKEMVYQNKGRVISKEREVEMEM</sequence>
<proteinExistence type="predicted"/>
<protein>
    <submittedName>
        <fullName evidence="1">Uncharacterized protein</fullName>
    </submittedName>
</protein>
<name>A0A2T4MZR0_AERVE</name>
<dbReference type="AlphaFoldDB" id="A0A2T4MZR0"/>